<evidence type="ECO:0000256" key="1">
    <source>
        <dbReference type="SAM" id="MobiDB-lite"/>
    </source>
</evidence>
<keyword evidence="3" id="KW-1185">Reference proteome</keyword>
<dbReference type="Proteomes" id="UP000320333">
    <property type="component" value="Unassembled WGS sequence"/>
</dbReference>
<dbReference type="EMBL" id="QEAP01001100">
    <property type="protein sequence ID" value="TPX51936.1"/>
    <property type="molecule type" value="Genomic_DNA"/>
</dbReference>
<accession>A0A507DK86</accession>
<gene>
    <name evidence="2" type="ORF">CcCBS67573_g09986</name>
</gene>
<sequence>MLAAIGKGNVRTLSLEFTPFVNCFLRPVPPTRWAQGLILAKEFQDEEDSDSSSNSDKQQHYQKQAKDNKDAIKYTLIAIYRRLLKSMQAQYAFHDTPAFLWEESRKTNHIKCIHEVEDACTAAGKTLHLGLEAQLKVRYCLDYRFTQTVMVLRALRHTKVINAERLMIDLWDGYKAALKLNNPAESKTKPTANVTISNPDRKH</sequence>
<evidence type="ECO:0000313" key="3">
    <source>
        <dbReference type="Proteomes" id="UP000320333"/>
    </source>
</evidence>
<protein>
    <submittedName>
        <fullName evidence="2">Uncharacterized protein</fullName>
    </submittedName>
</protein>
<feature type="region of interest" description="Disordered" evidence="1">
    <location>
        <begin position="46"/>
        <end position="66"/>
    </location>
</feature>
<evidence type="ECO:0000313" key="2">
    <source>
        <dbReference type="EMBL" id="TPX51936.1"/>
    </source>
</evidence>
<proteinExistence type="predicted"/>
<organism evidence="2 3">
    <name type="scientific">Chytriomyces confervae</name>
    <dbReference type="NCBI Taxonomy" id="246404"/>
    <lineage>
        <taxon>Eukaryota</taxon>
        <taxon>Fungi</taxon>
        <taxon>Fungi incertae sedis</taxon>
        <taxon>Chytridiomycota</taxon>
        <taxon>Chytridiomycota incertae sedis</taxon>
        <taxon>Chytridiomycetes</taxon>
        <taxon>Chytridiales</taxon>
        <taxon>Chytriomycetaceae</taxon>
        <taxon>Chytriomyces</taxon>
    </lineage>
</organism>
<comment type="caution">
    <text evidence="2">The sequence shown here is derived from an EMBL/GenBank/DDBJ whole genome shotgun (WGS) entry which is preliminary data.</text>
</comment>
<name>A0A507DK86_9FUNG</name>
<reference evidence="2 3" key="1">
    <citation type="journal article" date="2019" name="Sci. Rep.">
        <title>Comparative genomics of chytrid fungi reveal insights into the obligate biotrophic and pathogenic lifestyle of Synchytrium endobioticum.</title>
        <authorList>
            <person name="van de Vossenberg B.T.L.H."/>
            <person name="Warris S."/>
            <person name="Nguyen H.D.T."/>
            <person name="van Gent-Pelzer M.P.E."/>
            <person name="Joly D.L."/>
            <person name="van de Geest H.C."/>
            <person name="Bonants P.J.M."/>
            <person name="Smith D.S."/>
            <person name="Levesque C.A."/>
            <person name="van der Lee T.A.J."/>
        </authorList>
    </citation>
    <scope>NUCLEOTIDE SEQUENCE [LARGE SCALE GENOMIC DNA]</scope>
    <source>
        <strain evidence="2 3">CBS 675.73</strain>
    </source>
</reference>
<dbReference type="AlphaFoldDB" id="A0A507DK86"/>